<sequence>MALKNDEFSIGGLNSRSDLHVIMGMVLPPIAPTMSELSTDIPAKYGNYFGGIDYTSKTINIPITIMAPHNSQSYIDYAQTLAGLLLTDNPDNNQELPLVFGFQPDLTYWGHITSISDPQVTQEGSWDSTSTITFVMSDPRATMPQVEMPLKNGLNVITVDGTAQTEPVIQIIPKRALKYVGYTLNGGNYGVGPEDPIDQDNAVQEWQSVIDDPINSMALWSNGDDALSPIKTGTAHVFQGSATINEDSGSMIVKKVNGKKDYGTMPSSLAENDNKWLGPGYKYNGMTQSLSEWRIKAGIHHTKWQGAHRGRAIGQIQLLWLSPNGETIGHFGISDHAYGARPECFLQITQPGGNFDVGDGTHRTFYYGYGPSGAFSNDSDQSIKIKTGTKTISKTVSSRAKNGKVTKKTINEKVDTYVTVQNRREYSALSDAWLFLDLSYYDNEYHYSITQHNLANGQPYTNPNKYFIVSSQQPVKTGTAYDTALGGFAIFFGKRPITEDVQKIDYDEPYMSLTHLQVFKHNKVDSKDTPTYIANAGSEIIMDSEAQRTTVDGKIEYPVWSTSYPKLKPGVNSLNIVGDLDDAKMVLKYLPKKL</sequence>
<reference evidence="2 3" key="1">
    <citation type="journal article" date="2016" name="J. Dairy Sci.">
        <title>Characterization and adsorption of Lactobacillus virulent phage P1.</title>
        <authorList>
            <person name="Chen X."/>
            <person name="Xi Y."/>
            <person name="Zhang H."/>
            <person name="Wang Z."/>
            <person name="Fan M."/>
            <person name="Liu Y."/>
            <person name="Wu W."/>
        </authorList>
    </citation>
    <scope>NUCLEOTIDE SEQUENCE [LARGE SCALE GENOMIC DNA]</scope>
</reference>
<accession>A0A1S5RCP8</accession>
<dbReference type="InterPro" id="IPR008841">
    <property type="entry name" value="Siphovirus-type_tail_N"/>
</dbReference>
<organism evidence="2 3">
    <name type="scientific">Lactobacillus phage P1</name>
    <dbReference type="NCBI Taxonomy" id="1846168"/>
    <lineage>
        <taxon>Viruses</taxon>
        <taxon>Duplodnaviria</taxon>
        <taxon>Heunggongvirae</taxon>
        <taxon>Uroviricota</taxon>
        <taxon>Caudoviricetes</taxon>
        <taxon>Tybeckvirinae</taxon>
        <taxon>Maenadvirus</taxon>
        <taxon>Maenadvirus P1</taxon>
    </lineage>
</organism>
<dbReference type="NCBIfam" id="TIGR01633">
    <property type="entry name" value="phi3626_gp14_N"/>
    <property type="match status" value="1"/>
</dbReference>
<dbReference type="EMBL" id="KX223815">
    <property type="protein sequence ID" value="ANO57945.1"/>
    <property type="molecule type" value="Genomic_DNA"/>
</dbReference>
<evidence type="ECO:0000259" key="1">
    <source>
        <dbReference type="Pfam" id="PF05709"/>
    </source>
</evidence>
<name>A0A1S5RCP8_9CAUD</name>
<proteinExistence type="predicted"/>
<keyword evidence="3" id="KW-1185">Reference proteome</keyword>
<evidence type="ECO:0000313" key="3">
    <source>
        <dbReference type="Proteomes" id="UP000222183"/>
    </source>
</evidence>
<evidence type="ECO:0000313" key="2">
    <source>
        <dbReference type="EMBL" id="ANO57945.1"/>
    </source>
</evidence>
<feature type="domain" description="Siphovirus-type tail component RIFT-related" evidence="1">
    <location>
        <begin position="26"/>
        <end position="135"/>
    </location>
</feature>
<dbReference type="InterPro" id="IPR006520">
    <property type="entry name" value="Dit_BPSPP_N"/>
</dbReference>
<dbReference type="Gene3D" id="2.40.30.200">
    <property type="match status" value="1"/>
</dbReference>
<dbReference type="Pfam" id="PF05709">
    <property type="entry name" value="Sipho_tail"/>
    <property type="match status" value="1"/>
</dbReference>
<protein>
    <submittedName>
        <fullName evidence="2">Distal tail protein</fullName>
    </submittedName>
</protein>
<dbReference type="Proteomes" id="UP000222183">
    <property type="component" value="Segment"/>
</dbReference>
<gene>
    <name evidence="2" type="ORF">LVP1_g016</name>
</gene>